<evidence type="ECO:0000256" key="1">
    <source>
        <dbReference type="ARBA" id="ARBA00004406"/>
    </source>
</evidence>
<dbReference type="Proteomes" id="UP001175271">
    <property type="component" value="Unassembled WGS sequence"/>
</dbReference>
<evidence type="ECO:0000256" key="3">
    <source>
        <dbReference type="ARBA" id="ARBA00009714"/>
    </source>
</evidence>
<organism evidence="13 14">
    <name type="scientific">Steinernema hermaphroditum</name>
    <dbReference type="NCBI Taxonomy" id="289476"/>
    <lineage>
        <taxon>Eukaryota</taxon>
        <taxon>Metazoa</taxon>
        <taxon>Ecdysozoa</taxon>
        <taxon>Nematoda</taxon>
        <taxon>Chromadorea</taxon>
        <taxon>Rhabditida</taxon>
        <taxon>Tylenchina</taxon>
        <taxon>Panagrolaimomorpha</taxon>
        <taxon>Strongyloidoidea</taxon>
        <taxon>Steinernematidae</taxon>
        <taxon>Steinernema</taxon>
    </lineage>
</organism>
<protein>
    <recommendedName>
        <fullName evidence="4">Autophagy-related protein 2</fullName>
    </recommendedName>
</protein>
<feature type="compositionally biased region" description="Acidic residues" evidence="12">
    <location>
        <begin position="980"/>
        <end position="994"/>
    </location>
</feature>
<accession>A0AA39GZD7</accession>
<evidence type="ECO:0000256" key="7">
    <source>
        <dbReference type="ARBA" id="ARBA00023006"/>
    </source>
</evidence>
<keyword evidence="7" id="KW-0072">Autophagy</keyword>
<dbReference type="Pfam" id="PF13329">
    <property type="entry name" value="ATG2_CAD"/>
    <property type="match status" value="1"/>
</dbReference>
<dbReference type="GO" id="GO:0061908">
    <property type="term" value="C:phagophore"/>
    <property type="evidence" value="ECO:0007669"/>
    <property type="project" value="TreeGrafter"/>
</dbReference>
<feature type="compositionally biased region" description="Polar residues" evidence="12">
    <location>
        <begin position="1339"/>
        <end position="1356"/>
    </location>
</feature>
<evidence type="ECO:0000256" key="10">
    <source>
        <dbReference type="ARBA" id="ARBA00024479"/>
    </source>
</evidence>
<dbReference type="GO" id="GO:0000045">
    <property type="term" value="P:autophagosome assembly"/>
    <property type="evidence" value="ECO:0007669"/>
    <property type="project" value="TreeGrafter"/>
</dbReference>
<evidence type="ECO:0000256" key="2">
    <source>
        <dbReference type="ARBA" id="ARBA00004623"/>
    </source>
</evidence>
<evidence type="ECO:0000256" key="4">
    <source>
        <dbReference type="ARBA" id="ARBA00018070"/>
    </source>
</evidence>
<dbReference type="GO" id="GO:0034727">
    <property type="term" value="P:piecemeal microautophagy of the nucleus"/>
    <property type="evidence" value="ECO:0007669"/>
    <property type="project" value="TreeGrafter"/>
</dbReference>
<feature type="region of interest" description="Disordered" evidence="12">
    <location>
        <begin position="1337"/>
        <end position="1361"/>
    </location>
</feature>
<comment type="similarity">
    <text evidence="3">Belongs to the ATG2 family.</text>
</comment>
<dbReference type="InterPro" id="IPR026849">
    <property type="entry name" value="ATG2"/>
</dbReference>
<dbReference type="GO" id="GO:0032266">
    <property type="term" value="F:phosphatidylinositol-3-phosphate binding"/>
    <property type="evidence" value="ECO:0007669"/>
    <property type="project" value="TreeGrafter"/>
</dbReference>
<evidence type="ECO:0000256" key="11">
    <source>
        <dbReference type="ARBA" id="ARBA00024615"/>
    </source>
</evidence>
<keyword evidence="14" id="KW-1185">Reference proteome</keyword>
<evidence type="ECO:0000256" key="6">
    <source>
        <dbReference type="ARBA" id="ARBA00022824"/>
    </source>
</evidence>
<dbReference type="GO" id="GO:0061709">
    <property type="term" value="P:reticulophagy"/>
    <property type="evidence" value="ECO:0007669"/>
    <property type="project" value="TreeGrafter"/>
</dbReference>
<dbReference type="PANTHER" id="PTHR13190">
    <property type="entry name" value="AUTOPHAGY-RELATED 2, ISOFORM A"/>
    <property type="match status" value="1"/>
</dbReference>
<dbReference type="GO" id="GO:0043495">
    <property type="term" value="F:protein-membrane adaptor activity"/>
    <property type="evidence" value="ECO:0007669"/>
    <property type="project" value="TreeGrafter"/>
</dbReference>
<keyword evidence="6" id="KW-0256">Endoplasmic reticulum</keyword>
<evidence type="ECO:0000256" key="8">
    <source>
        <dbReference type="ARBA" id="ARBA00023055"/>
    </source>
</evidence>
<feature type="region of interest" description="Disordered" evidence="12">
    <location>
        <begin position="959"/>
        <end position="999"/>
    </location>
</feature>
<evidence type="ECO:0000256" key="5">
    <source>
        <dbReference type="ARBA" id="ARBA00022448"/>
    </source>
</evidence>
<comment type="catalytic activity">
    <reaction evidence="10">
        <text>a 1,2-diacyl-sn-glycero-3-phospho-L-serine(in) = a 1,2-diacyl-sn-glycero-3-phospho-L-serine(out)</text>
        <dbReference type="Rhea" id="RHEA:38663"/>
        <dbReference type="ChEBI" id="CHEBI:57262"/>
    </reaction>
</comment>
<evidence type="ECO:0000256" key="9">
    <source>
        <dbReference type="ARBA" id="ARBA00023136"/>
    </source>
</evidence>
<proteinExistence type="inferred from homology"/>
<evidence type="ECO:0000313" key="14">
    <source>
        <dbReference type="Proteomes" id="UP001175271"/>
    </source>
</evidence>
<comment type="catalytic activity">
    <reaction evidence="11">
        <text>a 1,2-diacyl-sn-glycero-3-phosphoethanolamine(in) = a 1,2-diacyl-sn-glycero-3-phosphoethanolamine(out)</text>
        <dbReference type="Rhea" id="RHEA:38895"/>
        <dbReference type="ChEBI" id="CHEBI:64612"/>
    </reaction>
</comment>
<dbReference type="PANTHER" id="PTHR13190:SF1">
    <property type="entry name" value="AUTOPHAGY-RELATED 2, ISOFORM A"/>
    <property type="match status" value="1"/>
</dbReference>
<sequence length="2127" mass="237468">MTALQESLVGFLINRYLGDLFVGKCEIDNLKVKLSEGYASVSELELNTQYINENLEKCGINLQLMEGYIGNLTAKVPFTSLLEKSSEFIIDDLLLCFQPRSSGPVGAINDIVSSMIGSMATSRELAKEFFATESAQQKDGGVESCEQLIAAMMSRIVLKVTNAVLRMENSSTDSEFITAIECHIDSARFVDEQLEACESQSRELRTITSEPKSIFSIASLNKLLHLTGVNFYTDISSKLDDPVMSVSQQYTSIYQRRERERNKSKCSSSRTTEEFDFDFAQSMQGTIDSFQSCYSHISTDESLPRPVASTSTEKLLSDPIKFGHLVGDDNIAKFSTSNSAVNAHPENCPKNIDIELNFQGIELFINPSQIFIVKEIMNLLLMPKDVLGNEDATATGGRLMNNDDFRNIEYQMQNNAHFQGEPIRTAHGNLAGGQWAGNETFQMTVRNREEEIVDEEFDNVNLYSLNNDRNRRLGALGSSMSSESSYETRTLCDSDKADTTRLKASIASVVMIIPHKDPWTADVVNQKAKGGLHATMEALQEARERSEKFFSTAAGIRVKGITDLKVFREKFSALYSGDHILITGWPFNIDCTITKEPQNERTDLIITVSQLDCSEFLTASSINGASKHAHFDIFTFDGICEANSANFILKMEASSGKDVRNNIILSLGDCCTELDASIIDRLSDLIAPNPFFAVKKKSPIQYDLHLNEDPFAPLLGVEHDAKPLNFELRMPSWTVDFRIPKADLRSADSSNRLSYRVKNVHPEVLKLRFDRVNLKLPKLNPEKLDLFWELKLTCSSLTGSFEGDPSVLKCSEEEQTFLYASRECFIRENEEICIELKYDKRNRSLTTNNTLNSAPTDPMMRSVWGSFFQSNEHKDGPFSQKVVMRDNETLTMVGEREELMDFGDACRSKSNLLLNINAPTLNVALPSHMFFEVLYNRLLNDLLLWQPCSPVFKGDVEEQQESSNQNFQPCKSTFERDSDSESDDSTAENTDENEGNPHDVAVTFDVDRFSVLIGTTIEDSLGIAKGQIRGQLKKTQLFVVSGYHGDPNLAYFYISSDSIGVYHQNLYEGVTPYATDVSSPNFASRTSTEIVCIEPLEDDCPFIHFLDDHRFALSMKIECGVKDNVIVKKDLLVTAALQNSQLHVNLFQHASDYWVNQLLDFFKVTDYEVPGYVLPECVYQVRFNARSTLMSYAHNQIRETSNLRLKLAIGSCDLSCQIVDDQQTVRFQSILENSKLYASNELPPRSTGVHFDDDYRLPSAELYTDYDTFITLVCLGYFEFEFSLGSDLDESSGLRKPRFDIRCKNDEVKAYFCSDSLSMLINVFSDIFNSELMKASEVGTPNPSEASSNSGLSAESDQCRKHQTNVNQQNMTAVQEEILKDHLSNAMIDVQPQSISSPPSDKLNQNYAFFPEEESLEKYPPRTSTDCEAFCSIDEHPGHAVMGPSGDPYMRPFGSSYTGKRQSGVATRQERFYKASDFSRPNGAFLVQGSLPIVNINIKDITLRLFIFGGSDFGMEESETKTYSGDARDRERKRGSKDLVKGGSFRDETVMIEFLFHKLSYRNERYGPESDVVSACMVSMYNMEIIDHLCVSKIKQMLYQDKSSDCHRRSNVPILALRQVTSKKQGAKVLINALPIRMNIDQDSLEFLIDFFTEVSEYTVLPDEAVAATEDRVVTEVKVKSNFEDSESESSQPLDDDHSYLFDENDINFDEDHDKLIDLNFGSPDTAHSVGEEAREDQGDDCMFLLDTIIKEFTFSPAVTIKIDYVGKRVKTDNGALMGLLIGMSNLHCTEIRLKELNTRKGVATLGRCFQYAAGEWLNDIRNHQLPNIFGSYGPLSSITQLAGGVRDLVVLPVDEFRKADGHVVKGIQRGAGSFSVSALAAVVDFTQGIASAIQGISEIAFHIVSPDYPNYDPNRRRTQQGRSKIPNDLRAGLSMAFDTVRDGVYDTADVLQMAVQEDRAEGQWFRRLLQQLAPTVIRPIVFGSRATVHVLGGLRTAASSGPLRKSSSAVDWKNIRQTQQLPSTSVQQYSGSSGSDHGLVMSVKPDSNLALAAGGSGPLAAAAQKFAQGKPGSLAQSVTAAGIGSVDGDDSHKRPGVLGVFGRGFFARPAMRDDQENYRYIMALDR</sequence>
<evidence type="ECO:0000313" key="13">
    <source>
        <dbReference type="EMBL" id="KAK0396370.1"/>
    </source>
</evidence>
<feature type="region of interest" description="Disordered" evidence="12">
    <location>
        <begin position="1517"/>
        <end position="1536"/>
    </location>
</feature>
<keyword evidence="8" id="KW-0445">Lipid transport</keyword>
<keyword evidence="5" id="KW-0813">Transport</keyword>
<dbReference type="EMBL" id="JAUCMV010000005">
    <property type="protein sequence ID" value="KAK0396370.1"/>
    <property type="molecule type" value="Genomic_DNA"/>
</dbReference>
<dbReference type="GO" id="GO:0000422">
    <property type="term" value="P:autophagy of mitochondrion"/>
    <property type="evidence" value="ECO:0007669"/>
    <property type="project" value="TreeGrafter"/>
</dbReference>
<evidence type="ECO:0000256" key="12">
    <source>
        <dbReference type="SAM" id="MobiDB-lite"/>
    </source>
</evidence>
<dbReference type="GO" id="GO:0006869">
    <property type="term" value="P:lipid transport"/>
    <property type="evidence" value="ECO:0007669"/>
    <property type="project" value="UniProtKB-KW"/>
</dbReference>
<gene>
    <name evidence="13" type="ORF">QR680_001695</name>
</gene>
<dbReference type="GO" id="GO:0034045">
    <property type="term" value="C:phagophore assembly site membrane"/>
    <property type="evidence" value="ECO:0007669"/>
    <property type="project" value="UniProtKB-SubCell"/>
</dbReference>
<dbReference type="GO" id="GO:0005789">
    <property type="term" value="C:endoplasmic reticulum membrane"/>
    <property type="evidence" value="ECO:0007669"/>
    <property type="project" value="UniProtKB-SubCell"/>
</dbReference>
<dbReference type="GO" id="GO:0061723">
    <property type="term" value="P:glycophagy"/>
    <property type="evidence" value="ECO:0007669"/>
    <property type="project" value="TreeGrafter"/>
</dbReference>
<comment type="subcellular location">
    <subcellularLocation>
        <location evidence="1">Endoplasmic reticulum membrane</location>
        <topology evidence="1">Peripheral membrane protein</topology>
    </subcellularLocation>
    <subcellularLocation>
        <location evidence="2">Preautophagosomal structure membrane</location>
        <topology evidence="2">Peripheral membrane protein</topology>
    </subcellularLocation>
</comment>
<name>A0AA39GZD7_9BILA</name>
<keyword evidence="9" id="KW-0472">Membrane</keyword>
<reference evidence="13" key="1">
    <citation type="submission" date="2023-06" db="EMBL/GenBank/DDBJ databases">
        <title>Genomic analysis of the entomopathogenic nematode Steinernema hermaphroditum.</title>
        <authorList>
            <person name="Schwarz E.M."/>
            <person name="Heppert J.K."/>
            <person name="Baniya A."/>
            <person name="Schwartz H.T."/>
            <person name="Tan C.-H."/>
            <person name="Antoshechkin I."/>
            <person name="Sternberg P.W."/>
            <person name="Goodrich-Blair H."/>
            <person name="Dillman A.R."/>
        </authorList>
    </citation>
    <scope>NUCLEOTIDE SEQUENCE</scope>
    <source>
        <strain evidence="13">PS9179</strain>
        <tissue evidence="13">Whole animal</tissue>
    </source>
</reference>
<comment type="caution">
    <text evidence="13">The sequence shown here is derived from an EMBL/GenBank/DDBJ whole genome shotgun (WGS) entry which is preliminary data.</text>
</comment>
<feature type="compositionally biased region" description="Basic and acidic residues" evidence="12">
    <location>
        <begin position="1526"/>
        <end position="1536"/>
    </location>
</feature>